<dbReference type="RefSeq" id="WP_038740956.1">
    <property type="nucleotide sequence ID" value="NZ_CP009155.1"/>
</dbReference>
<dbReference type="PANTHER" id="PTHR28004:SF8">
    <property type="entry name" value="D-SERINE DEAMINASE"/>
    <property type="match status" value="1"/>
</dbReference>
<dbReference type="Gene3D" id="2.40.37.20">
    <property type="entry name" value="D-serine dehydratase-like domain"/>
    <property type="match status" value="1"/>
</dbReference>
<dbReference type="InterPro" id="IPR026956">
    <property type="entry name" value="D-ser_dehydrat-like_dom"/>
</dbReference>
<evidence type="ECO:0000256" key="2">
    <source>
        <dbReference type="ARBA" id="ARBA00023239"/>
    </source>
</evidence>
<dbReference type="SUPFAM" id="SSF51419">
    <property type="entry name" value="PLP-binding barrel"/>
    <property type="match status" value="1"/>
</dbReference>
<proteinExistence type="inferred from homology"/>
<keyword evidence="2" id="KW-0456">Lyase</keyword>
<organism evidence="4 5">
    <name type="scientific">Burkholderia pseudomallei</name>
    <name type="common">Pseudomonas pseudomallei</name>
    <dbReference type="NCBI Taxonomy" id="28450"/>
    <lineage>
        <taxon>Bacteria</taxon>
        <taxon>Pseudomonadati</taxon>
        <taxon>Pseudomonadota</taxon>
        <taxon>Betaproteobacteria</taxon>
        <taxon>Burkholderiales</taxon>
        <taxon>Burkholderiaceae</taxon>
        <taxon>Burkholderia</taxon>
        <taxon>pseudomallei group</taxon>
    </lineage>
</organism>
<comment type="similarity">
    <text evidence="1">Belongs to the DSD1 family.</text>
</comment>
<evidence type="ECO:0000313" key="4">
    <source>
        <dbReference type="EMBL" id="KGX17053.1"/>
    </source>
</evidence>
<dbReference type="SMART" id="SM01119">
    <property type="entry name" value="D-ser_dehydrat"/>
    <property type="match status" value="1"/>
</dbReference>
<dbReference type="KEGG" id="but:X994_6500"/>
<feature type="domain" description="D-serine dehydratase-like" evidence="3">
    <location>
        <begin position="315"/>
        <end position="416"/>
    </location>
</feature>
<dbReference type="Pfam" id="PF14031">
    <property type="entry name" value="D-ser_dehydrat"/>
    <property type="match status" value="1"/>
</dbReference>
<dbReference type="CDD" id="cd06818">
    <property type="entry name" value="PLPDE_III_cryptic_DSD"/>
    <property type="match status" value="1"/>
</dbReference>
<dbReference type="InterPro" id="IPR029066">
    <property type="entry name" value="PLP-binding_barrel"/>
</dbReference>
<dbReference type="InterPro" id="IPR042208">
    <property type="entry name" value="D-ser_dehydrat-like_sf"/>
</dbReference>
<name>A0AA40MFB7_BURPE</name>
<accession>A0AA40MFB7</accession>
<dbReference type="AlphaFoldDB" id="A0AA40MFB7"/>
<comment type="caution">
    <text evidence="4">The sequence shown here is derived from an EMBL/GenBank/DDBJ whole genome shotgun (WGS) entry which is preliminary data.</text>
</comment>
<dbReference type="Pfam" id="PF01168">
    <property type="entry name" value="Ala_racemase_N"/>
    <property type="match status" value="1"/>
</dbReference>
<dbReference type="PANTHER" id="PTHR28004">
    <property type="entry name" value="ZGC:162816-RELATED"/>
    <property type="match status" value="1"/>
</dbReference>
<dbReference type="Proteomes" id="UP000030475">
    <property type="component" value="Unassembled WGS sequence"/>
</dbReference>
<reference evidence="4 5" key="1">
    <citation type="submission" date="2014-08" db="EMBL/GenBank/DDBJ databases">
        <authorList>
            <person name="Bunnell A."/>
            <person name="Chain P.S."/>
            <person name="Chertkov O."/>
            <person name="Currie B.J."/>
            <person name="Daligault H.E."/>
            <person name="Davenport K.W."/>
            <person name="Davis C."/>
            <person name="Gleasner C.D."/>
            <person name="Johnson S.L."/>
            <person name="Kaestli M."/>
            <person name="Koren S."/>
            <person name="Kunde Y.A."/>
            <person name="Mayo M."/>
            <person name="McMurry K.K."/>
            <person name="Price E.P."/>
            <person name="Reitenga K.G."/>
            <person name="Robison R."/>
            <person name="Rosovitz M.J."/>
            <person name="Sarovich D.S."/>
            <person name="Teshima H."/>
        </authorList>
    </citation>
    <scope>NUCLEOTIDE SEQUENCE [LARGE SCALE GENOMIC DNA]</scope>
    <source>
        <strain evidence="4 5">MSHR44</strain>
    </source>
</reference>
<evidence type="ECO:0000256" key="1">
    <source>
        <dbReference type="ARBA" id="ARBA00005323"/>
    </source>
</evidence>
<sequence length="429" mass="47282">MEQSPHWAEILPPATKGWPYGHPPVELGKVGQLGWKVLRQDLPMPLAVLCQSALQHNAAWMRDFTRSFGVELAPHGKTTMAPRLFAQQLADGAWGLTFATVHQLGVAIRYGARRLILANQVVGPDDIAQLARWLQDMPELELHVLVDSEAGLKKLENGLVNVPKRLNVLLEIGVSGGRTGVRSGSDALALARTIAASSVVSLSGIETYEGLRVTGDDASDTRVVQALLANVRAVALACDQENLWGRDEIILSAGGSAYFDIVARELPTSLSRPVRVVLRSGCYVSHDAAFYNRLFGALQARSGVQWREREGLREALEVWTRVQSCPEPGLAILSIGKRDASHDIDLPIPKWYFRPEAHDEPAPAPKSWRIRKLNDQHAYLEFAEEGIAPAIGDLIGCGISHPCTTFDKWQWMPVVDDRYNVVDAIRTFF</sequence>
<protein>
    <submittedName>
        <fullName evidence="4">Serine dehydratase domain protein</fullName>
    </submittedName>
</protein>
<dbReference type="EMBL" id="JQIM01000007">
    <property type="protein sequence ID" value="KGX17053.1"/>
    <property type="molecule type" value="Genomic_DNA"/>
</dbReference>
<gene>
    <name evidence="4" type="ORF">Y036_6138</name>
</gene>
<dbReference type="InterPro" id="IPR001608">
    <property type="entry name" value="Ala_racemase_N"/>
</dbReference>
<dbReference type="InterPro" id="IPR051466">
    <property type="entry name" value="D-amino_acid_metab_enzyme"/>
</dbReference>
<dbReference type="GO" id="GO:0016829">
    <property type="term" value="F:lyase activity"/>
    <property type="evidence" value="ECO:0007669"/>
    <property type="project" value="UniProtKB-KW"/>
</dbReference>
<evidence type="ECO:0000313" key="5">
    <source>
        <dbReference type="Proteomes" id="UP000030475"/>
    </source>
</evidence>
<evidence type="ECO:0000259" key="3">
    <source>
        <dbReference type="SMART" id="SM01119"/>
    </source>
</evidence>
<dbReference type="Gene3D" id="3.20.20.10">
    <property type="entry name" value="Alanine racemase"/>
    <property type="match status" value="1"/>
</dbReference>